<gene>
    <name evidence="4" type="ORF">Fcan01_05738</name>
</gene>
<evidence type="ECO:0000256" key="1">
    <source>
        <dbReference type="SAM" id="Coils"/>
    </source>
</evidence>
<protein>
    <submittedName>
        <fullName evidence="4">Uncharacterized protein</fullName>
    </submittedName>
</protein>
<dbReference type="OMA" id="RHEEMAV"/>
<organism evidence="4 5">
    <name type="scientific">Folsomia candida</name>
    <name type="common">Springtail</name>
    <dbReference type="NCBI Taxonomy" id="158441"/>
    <lineage>
        <taxon>Eukaryota</taxon>
        <taxon>Metazoa</taxon>
        <taxon>Ecdysozoa</taxon>
        <taxon>Arthropoda</taxon>
        <taxon>Hexapoda</taxon>
        <taxon>Collembola</taxon>
        <taxon>Entomobryomorpha</taxon>
        <taxon>Isotomoidea</taxon>
        <taxon>Isotomidae</taxon>
        <taxon>Proisotominae</taxon>
        <taxon>Folsomia</taxon>
    </lineage>
</organism>
<evidence type="ECO:0000313" key="4">
    <source>
        <dbReference type="EMBL" id="OXA60611.1"/>
    </source>
</evidence>
<keyword evidence="5" id="KW-1185">Reference proteome</keyword>
<feature type="compositionally biased region" description="Polar residues" evidence="2">
    <location>
        <begin position="172"/>
        <end position="182"/>
    </location>
</feature>
<sequence length="200" mass="22305">MTKMNGRNHNVTLAVAFVIGCLIMLLFLLNKTHETLEDSRSALSTLEDKYASLVKQFESLYEYKERLEHSFMSFKEKKSAVLSEADTVKSELAVLKSSHKNEIQRLHDELDACRRREEMAVIHRSQKDDALLSPSSLVAQLPSMPISPVEDVHSNSAKEASGIKVISSLKNIHQNQSDSNKGVPQPSMDPNVDLAGNVMV</sequence>
<keyword evidence="3" id="KW-0812">Transmembrane</keyword>
<dbReference type="EMBL" id="LNIX01000002">
    <property type="protein sequence ID" value="OXA60611.1"/>
    <property type="molecule type" value="Genomic_DNA"/>
</dbReference>
<name>A0A226EUX5_FOLCA</name>
<evidence type="ECO:0000313" key="5">
    <source>
        <dbReference type="Proteomes" id="UP000198287"/>
    </source>
</evidence>
<keyword evidence="3" id="KW-1133">Transmembrane helix</keyword>
<reference evidence="4 5" key="1">
    <citation type="submission" date="2015-12" db="EMBL/GenBank/DDBJ databases">
        <title>The genome of Folsomia candida.</title>
        <authorList>
            <person name="Faddeeva A."/>
            <person name="Derks M.F."/>
            <person name="Anvar Y."/>
            <person name="Smit S."/>
            <person name="Van Straalen N."/>
            <person name="Roelofs D."/>
        </authorList>
    </citation>
    <scope>NUCLEOTIDE SEQUENCE [LARGE SCALE GENOMIC DNA]</scope>
    <source>
        <strain evidence="4 5">VU population</strain>
        <tissue evidence="4">Whole body</tissue>
    </source>
</reference>
<evidence type="ECO:0000256" key="3">
    <source>
        <dbReference type="SAM" id="Phobius"/>
    </source>
</evidence>
<proteinExistence type="predicted"/>
<feature type="transmembrane region" description="Helical" evidence="3">
    <location>
        <begin position="12"/>
        <end position="29"/>
    </location>
</feature>
<keyword evidence="3" id="KW-0472">Membrane</keyword>
<dbReference type="OrthoDB" id="10529834at2759"/>
<feature type="region of interest" description="Disordered" evidence="2">
    <location>
        <begin position="172"/>
        <end position="200"/>
    </location>
</feature>
<dbReference type="Proteomes" id="UP000198287">
    <property type="component" value="Unassembled WGS sequence"/>
</dbReference>
<feature type="coiled-coil region" evidence="1">
    <location>
        <begin position="29"/>
        <end position="56"/>
    </location>
</feature>
<evidence type="ECO:0000256" key="2">
    <source>
        <dbReference type="SAM" id="MobiDB-lite"/>
    </source>
</evidence>
<dbReference type="PROSITE" id="PS51257">
    <property type="entry name" value="PROKAR_LIPOPROTEIN"/>
    <property type="match status" value="1"/>
</dbReference>
<accession>A0A226EUX5</accession>
<dbReference type="AlphaFoldDB" id="A0A226EUX5"/>
<comment type="caution">
    <text evidence="4">The sequence shown here is derived from an EMBL/GenBank/DDBJ whole genome shotgun (WGS) entry which is preliminary data.</text>
</comment>
<keyword evidence="1" id="KW-0175">Coiled coil</keyword>